<evidence type="ECO:0000259" key="1">
    <source>
        <dbReference type="PROSITE" id="PS51819"/>
    </source>
</evidence>
<gene>
    <name evidence="2" type="ORF">GCM10022403_094420</name>
</gene>
<dbReference type="SUPFAM" id="SSF54593">
    <property type="entry name" value="Glyoxalase/Bleomycin resistance protein/Dihydroxybiphenyl dioxygenase"/>
    <property type="match status" value="2"/>
</dbReference>
<dbReference type="EMBL" id="BAABDE010000050">
    <property type="protein sequence ID" value="GAA3847817.1"/>
    <property type="molecule type" value="Genomic_DNA"/>
</dbReference>
<keyword evidence="3" id="KW-1185">Reference proteome</keyword>
<sequence>MSVGGARLGSAENRTLPRRAMMLTTRFVNGAPNWIDVGTSDIDGAISFYGGLFDWRFQSAGPDAGGYGFFQLDGKTAAGGMQTKPEQGPPSWTVYFQTGDAEATAKAAEQAHGSVLMQPMDVMGEGHMAILADKAGVPFGVWQPGRTKGVDVANETGALSWVELYTPDIAAAAWFYHETLGLETAAVPFPGGTYTTVNPAGGGEDSMFGGIVPLAEDPSEDRAYWLPYFEVADTDATAAKAQELGGTVRVPPTDIEGVGRFAKLADPYGARFAVIKSAPQQA</sequence>
<comment type="caution">
    <text evidence="2">The sequence shown here is derived from an EMBL/GenBank/DDBJ whole genome shotgun (WGS) entry which is preliminary data.</text>
</comment>
<feature type="domain" description="VOC" evidence="1">
    <location>
        <begin position="158"/>
        <end position="277"/>
    </location>
</feature>
<evidence type="ECO:0000313" key="3">
    <source>
        <dbReference type="Proteomes" id="UP001501009"/>
    </source>
</evidence>
<feature type="domain" description="VOC" evidence="1">
    <location>
        <begin position="31"/>
        <end position="144"/>
    </location>
</feature>
<dbReference type="InterPro" id="IPR029068">
    <property type="entry name" value="Glyas_Bleomycin-R_OHBP_Dase"/>
</dbReference>
<dbReference type="PANTHER" id="PTHR33993:SF10">
    <property type="entry name" value="CONSERVED PROTEIN"/>
    <property type="match status" value="1"/>
</dbReference>
<reference evidence="3" key="1">
    <citation type="journal article" date="2019" name="Int. J. Syst. Evol. Microbiol.">
        <title>The Global Catalogue of Microorganisms (GCM) 10K type strain sequencing project: providing services to taxonomists for standard genome sequencing and annotation.</title>
        <authorList>
            <consortium name="The Broad Institute Genomics Platform"/>
            <consortium name="The Broad Institute Genome Sequencing Center for Infectious Disease"/>
            <person name="Wu L."/>
            <person name="Ma J."/>
        </authorList>
    </citation>
    <scope>NUCLEOTIDE SEQUENCE [LARGE SCALE GENOMIC DNA]</scope>
    <source>
        <strain evidence="3">JCM 17138</strain>
    </source>
</reference>
<dbReference type="PANTHER" id="PTHR33993">
    <property type="entry name" value="GLYOXALASE-RELATED"/>
    <property type="match status" value="1"/>
</dbReference>
<dbReference type="InterPro" id="IPR052164">
    <property type="entry name" value="Anthracycline_SecMetBiosynth"/>
</dbReference>
<dbReference type="InterPro" id="IPR037523">
    <property type="entry name" value="VOC_core"/>
</dbReference>
<dbReference type="PROSITE" id="PS51819">
    <property type="entry name" value="VOC"/>
    <property type="match status" value="2"/>
</dbReference>
<dbReference type="CDD" id="cd07247">
    <property type="entry name" value="SgaA_N_like"/>
    <property type="match status" value="2"/>
</dbReference>
<protein>
    <submittedName>
        <fullName evidence="2">VOC family protein</fullName>
    </submittedName>
</protein>
<proteinExistence type="predicted"/>
<accession>A0ABP7JLF5</accession>
<name>A0ABP7JLF5_9ACTN</name>
<dbReference type="Proteomes" id="UP001501009">
    <property type="component" value="Unassembled WGS sequence"/>
</dbReference>
<dbReference type="Gene3D" id="3.10.180.10">
    <property type="entry name" value="2,3-Dihydroxybiphenyl 1,2-Dioxygenase, domain 1"/>
    <property type="match status" value="2"/>
</dbReference>
<organism evidence="2 3">
    <name type="scientific">Streptomyces coacervatus</name>
    <dbReference type="NCBI Taxonomy" id="647381"/>
    <lineage>
        <taxon>Bacteria</taxon>
        <taxon>Bacillati</taxon>
        <taxon>Actinomycetota</taxon>
        <taxon>Actinomycetes</taxon>
        <taxon>Kitasatosporales</taxon>
        <taxon>Streptomycetaceae</taxon>
        <taxon>Streptomyces</taxon>
    </lineage>
</organism>
<dbReference type="InterPro" id="IPR004360">
    <property type="entry name" value="Glyas_Fos-R_dOase_dom"/>
</dbReference>
<dbReference type="Pfam" id="PF00903">
    <property type="entry name" value="Glyoxalase"/>
    <property type="match status" value="2"/>
</dbReference>
<evidence type="ECO:0000313" key="2">
    <source>
        <dbReference type="EMBL" id="GAA3847817.1"/>
    </source>
</evidence>